<dbReference type="EMBL" id="VWFP01000026">
    <property type="protein sequence ID" value="KAA4622251.1"/>
    <property type="molecule type" value="Genomic_DNA"/>
</dbReference>
<gene>
    <name evidence="3" type="ORF">F3B90_20665</name>
</gene>
<evidence type="ECO:0008006" key="5">
    <source>
        <dbReference type="Google" id="ProtNLM"/>
    </source>
</evidence>
<feature type="signal peptide" evidence="2">
    <location>
        <begin position="1"/>
        <end position="23"/>
    </location>
</feature>
<reference evidence="3 4" key="1">
    <citation type="journal article" date="2019" name="Nat. Med.">
        <title>A library of human gut bacterial isolates paired with longitudinal multiomics data enables mechanistic microbiome research.</title>
        <authorList>
            <person name="Poyet M."/>
            <person name="Groussin M."/>
            <person name="Gibbons S.M."/>
            <person name="Avila-Pacheco J."/>
            <person name="Jiang X."/>
            <person name="Kearney S.M."/>
            <person name="Perrotta A.R."/>
            <person name="Berdy B."/>
            <person name="Zhao S."/>
            <person name="Lieberman T.D."/>
            <person name="Swanson P.K."/>
            <person name="Smith M."/>
            <person name="Roesemann S."/>
            <person name="Alexander J.E."/>
            <person name="Rich S.A."/>
            <person name="Livny J."/>
            <person name="Vlamakis H."/>
            <person name="Clish C."/>
            <person name="Bullock K."/>
            <person name="Deik A."/>
            <person name="Scott J."/>
            <person name="Pierce K.A."/>
            <person name="Xavier R.J."/>
            <person name="Alm E.J."/>
        </authorList>
    </citation>
    <scope>NUCLEOTIDE SEQUENCE [LARGE SCALE GENOMIC DNA]</scope>
    <source>
        <strain evidence="3 4">BIOML-A15</strain>
    </source>
</reference>
<dbReference type="AlphaFoldDB" id="A0A7J4XT10"/>
<comment type="caution">
    <text evidence="3">The sequence shown here is derived from an EMBL/GenBank/DDBJ whole genome shotgun (WGS) entry which is preliminary data.</text>
</comment>
<evidence type="ECO:0000313" key="3">
    <source>
        <dbReference type="EMBL" id="KAA4622251.1"/>
    </source>
</evidence>
<sequence>MKTYSLLGIFLLFFCAISFISCSKDDSECNDIPEKIPNEEPTASYYVKYEAKGSVMNYIESIIVTTDKGSETVTHKRSWSQTYGPVSKGFKASITAIGGWPTVNIYVCRGEEPFVLKKTSSSGSSTSSTSASYTIDF</sequence>
<feature type="compositionally biased region" description="Low complexity" evidence="1">
    <location>
        <begin position="119"/>
        <end position="137"/>
    </location>
</feature>
<feature type="chain" id="PRO_5029518212" description="Lipoprotein" evidence="2">
    <location>
        <begin position="24"/>
        <end position="137"/>
    </location>
</feature>
<protein>
    <recommendedName>
        <fullName evidence="5">Lipoprotein</fullName>
    </recommendedName>
</protein>
<evidence type="ECO:0000256" key="2">
    <source>
        <dbReference type="SAM" id="SignalP"/>
    </source>
</evidence>
<dbReference type="PROSITE" id="PS51257">
    <property type="entry name" value="PROKAR_LIPOPROTEIN"/>
    <property type="match status" value="1"/>
</dbReference>
<dbReference type="Proteomes" id="UP000424805">
    <property type="component" value="Unassembled WGS sequence"/>
</dbReference>
<organism evidence="3 4">
    <name type="scientific">Bacteroides ovatus</name>
    <dbReference type="NCBI Taxonomy" id="28116"/>
    <lineage>
        <taxon>Bacteria</taxon>
        <taxon>Pseudomonadati</taxon>
        <taxon>Bacteroidota</taxon>
        <taxon>Bacteroidia</taxon>
        <taxon>Bacteroidales</taxon>
        <taxon>Bacteroidaceae</taxon>
        <taxon>Bacteroides</taxon>
    </lineage>
</organism>
<proteinExistence type="predicted"/>
<keyword evidence="2" id="KW-0732">Signal</keyword>
<name>A0A7J4XT10_BACOV</name>
<evidence type="ECO:0000256" key="1">
    <source>
        <dbReference type="SAM" id="MobiDB-lite"/>
    </source>
</evidence>
<accession>A0A7J4XT10</accession>
<feature type="region of interest" description="Disordered" evidence="1">
    <location>
        <begin position="117"/>
        <end position="137"/>
    </location>
</feature>
<evidence type="ECO:0000313" key="4">
    <source>
        <dbReference type="Proteomes" id="UP000424805"/>
    </source>
</evidence>